<evidence type="ECO:0000313" key="1">
    <source>
        <dbReference type="EMBL" id="EGC47018.1"/>
    </source>
</evidence>
<proteinExistence type="predicted"/>
<name>F0UPR5_AJEC8</name>
<dbReference type="HOGENOM" id="CLU_927385_0_0_1"/>
<dbReference type="Proteomes" id="UP000008142">
    <property type="component" value="Unassembled WGS sequence"/>
</dbReference>
<protein>
    <submittedName>
        <fullName evidence="1">Predicted protein</fullName>
    </submittedName>
</protein>
<accession>F0UPR5</accession>
<dbReference type="STRING" id="544711.F0UPR5"/>
<dbReference type="AlphaFoldDB" id="F0UPR5"/>
<reference evidence="2" key="1">
    <citation type="submission" date="2008-07" db="EMBL/GenBank/DDBJ databases">
        <title>Annotation of Ajellomyces capsulatus strain H88.</title>
        <authorList>
            <person name="Champion M."/>
            <person name="Cuomo C."/>
            <person name="Ma L.-J."/>
            <person name="Henn M.R."/>
            <person name="Sil A."/>
            <person name="Goldman B."/>
            <person name="Young S.K."/>
            <person name="Kodira C.D."/>
            <person name="Zeng Q."/>
            <person name="Koehrsen M."/>
            <person name="Alvarado L."/>
            <person name="Berlin A."/>
            <person name="Borenstein D."/>
            <person name="Chen Z."/>
            <person name="Engels R."/>
            <person name="Freedman E."/>
            <person name="Gellesch M."/>
            <person name="Goldberg J."/>
            <person name="Griggs A."/>
            <person name="Gujja S."/>
            <person name="Heiman D."/>
            <person name="Hepburn T."/>
            <person name="Howarth C."/>
            <person name="Jen D."/>
            <person name="Larson L."/>
            <person name="Lewis B."/>
            <person name="Mehta T."/>
            <person name="Park D."/>
            <person name="Pearson M."/>
            <person name="Roberts A."/>
            <person name="Saif S."/>
            <person name="Shea T."/>
            <person name="Shenoy N."/>
            <person name="Sisk P."/>
            <person name="Stolte C."/>
            <person name="Sykes S."/>
            <person name="Walk T."/>
            <person name="White J."/>
            <person name="Yandava C."/>
            <person name="Klein B."/>
            <person name="McEwen J.G."/>
            <person name="Puccia R."/>
            <person name="Goldman G.H."/>
            <person name="Felipe M.S."/>
            <person name="Nino-Vega G."/>
            <person name="San-Blas G."/>
            <person name="Taylor J."/>
            <person name="Mendoza L."/>
            <person name="Galagan J."/>
            <person name="Nusbaum C."/>
            <person name="Birren B."/>
        </authorList>
    </citation>
    <scope>NUCLEOTIDE SEQUENCE [LARGE SCALE GENOMIC DNA]</scope>
    <source>
        <strain evidence="2">H88</strain>
    </source>
</reference>
<sequence>MDPTTLRRDPFEALLPIHYFPRQLIPGEKQLNGQMNYYVISNEESNLADHSLPCPSSLLGSGVCKIRPPSIDSGTSSATRDTGYLNLILYTVSFCFTLKLVIGAADIRLVEILLGQSNDNLQLQLHHTTLQNAPASESSMLRLDQEFLLNAGEMGPRTVAKCAHISACGTPLFDVFTRPYFRQTWIIRELIVLKNSLCDMWRQEGRLDCFRGAANHIVQVELHQDHLSYLAQYSVHPTCKLSRVLDIDILVFD</sequence>
<gene>
    <name evidence="1" type="ORF">HCEG_06233</name>
</gene>
<dbReference type="EMBL" id="DS990640">
    <property type="protein sequence ID" value="EGC47018.1"/>
    <property type="molecule type" value="Genomic_DNA"/>
</dbReference>
<organism evidence="2">
    <name type="scientific">Ajellomyces capsulatus (strain H88)</name>
    <name type="common">Darling's disease fungus</name>
    <name type="synonym">Histoplasma capsulatum</name>
    <dbReference type="NCBI Taxonomy" id="544711"/>
    <lineage>
        <taxon>Eukaryota</taxon>
        <taxon>Fungi</taxon>
        <taxon>Dikarya</taxon>
        <taxon>Ascomycota</taxon>
        <taxon>Pezizomycotina</taxon>
        <taxon>Eurotiomycetes</taxon>
        <taxon>Eurotiomycetidae</taxon>
        <taxon>Onygenales</taxon>
        <taxon>Ajellomycetaceae</taxon>
        <taxon>Histoplasma</taxon>
    </lineage>
</organism>
<evidence type="ECO:0000313" key="2">
    <source>
        <dbReference type="Proteomes" id="UP000008142"/>
    </source>
</evidence>
<dbReference type="OrthoDB" id="2157530at2759"/>